<accession>A0ABM9M506</accession>
<organism evidence="2 3">
    <name type="scientific">[Mycobacterium] burgundiense</name>
    <dbReference type="NCBI Taxonomy" id="3064286"/>
    <lineage>
        <taxon>Bacteria</taxon>
        <taxon>Bacillati</taxon>
        <taxon>Actinomycetota</taxon>
        <taxon>Actinomycetes</taxon>
        <taxon>Mycobacteriales</taxon>
        <taxon>Mycobacteriaceae</taxon>
        <taxon>Mycolicibacterium</taxon>
    </lineage>
</organism>
<feature type="signal peptide" evidence="1">
    <location>
        <begin position="1"/>
        <end position="22"/>
    </location>
</feature>
<evidence type="ECO:0000313" key="3">
    <source>
        <dbReference type="Proteomes" id="UP001190465"/>
    </source>
</evidence>
<gene>
    <name evidence="2" type="ORF">MU0053_004520</name>
</gene>
<evidence type="ECO:0000313" key="2">
    <source>
        <dbReference type="EMBL" id="CAJ1510256.1"/>
    </source>
</evidence>
<sequence>MRVLAVMAALLLALCTAPLATAHQNNDETIAIPEGDPAAPGQAFVDDPSIRNPHPLAIEFFTRTADPAEVRLFFTTGVPQCHGVHATVRETPEAVIVDLLGGTPPQALNQACIMLGVTGTLEVPLHAPLGERAVLAPKVDKPQ</sequence>
<reference evidence="2 3" key="1">
    <citation type="submission" date="2023-08" db="EMBL/GenBank/DDBJ databases">
        <authorList>
            <person name="Folkvardsen B D."/>
            <person name="Norman A."/>
        </authorList>
    </citation>
    <scope>NUCLEOTIDE SEQUENCE [LARGE SCALE GENOMIC DNA]</scope>
    <source>
        <strain evidence="2 3">Mu0053</strain>
    </source>
</reference>
<keyword evidence="3" id="KW-1185">Reference proteome</keyword>
<evidence type="ECO:0000256" key="1">
    <source>
        <dbReference type="SAM" id="SignalP"/>
    </source>
</evidence>
<feature type="chain" id="PRO_5045627312" evidence="1">
    <location>
        <begin position="23"/>
        <end position="143"/>
    </location>
</feature>
<dbReference type="EMBL" id="OY726397">
    <property type="protein sequence ID" value="CAJ1510256.1"/>
    <property type="molecule type" value="Genomic_DNA"/>
</dbReference>
<keyword evidence="1" id="KW-0732">Signal</keyword>
<dbReference type="Proteomes" id="UP001190465">
    <property type="component" value="Chromosome"/>
</dbReference>
<protein>
    <submittedName>
        <fullName evidence="2">Uncharacterized protein</fullName>
    </submittedName>
</protein>
<dbReference type="RefSeq" id="WP_308479807.1">
    <property type="nucleotide sequence ID" value="NZ_OY726397.1"/>
</dbReference>
<name>A0ABM9M506_9MYCO</name>
<proteinExistence type="predicted"/>